<evidence type="ECO:0000256" key="1">
    <source>
        <dbReference type="ARBA" id="ARBA00044755"/>
    </source>
</evidence>
<dbReference type="AlphaFoldDB" id="A0A9D2KMN1"/>
<protein>
    <submittedName>
        <fullName evidence="2">Polymer-forming cytoskeletal protein</fullName>
    </submittedName>
</protein>
<proteinExistence type="inferred from homology"/>
<organism evidence="2 3">
    <name type="scientific">Candidatus Mailhella merdigallinarum</name>
    <dbReference type="NCBI Taxonomy" id="2838658"/>
    <lineage>
        <taxon>Bacteria</taxon>
        <taxon>Pseudomonadati</taxon>
        <taxon>Thermodesulfobacteriota</taxon>
        <taxon>Desulfovibrionia</taxon>
        <taxon>Desulfovibrionales</taxon>
        <taxon>Desulfovibrionaceae</taxon>
        <taxon>Mailhella</taxon>
    </lineage>
</organism>
<dbReference type="PANTHER" id="PTHR35024:SF4">
    <property type="entry name" value="POLYMER-FORMING CYTOSKELETAL PROTEIN"/>
    <property type="match status" value="1"/>
</dbReference>
<evidence type="ECO:0000313" key="2">
    <source>
        <dbReference type="EMBL" id="HJA08718.1"/>
    </source>
</evidence>
<evidence type="ECO:0000313" key="3">
    <source>
        <dbReference type="Proteomes" id="UP000824225"/>
    </source>
</evidence>
<dbReference type="Proteomes" id="UP000824225">
    <property type="component" value="Unassembled WGS sequence"/>
</dbReference>
<name>A0A9D2KMN1_9BACT</name>
<accession>A0A9D2KMN1</accession>
<dbReference type="Pfam" id="PF04519">
    <property type="entry name" value="Bactofilin"/>
    <property type="match status" value="1"/>
</dbReference>
<dbReference type="PANTHER" id="PTHR35024">
    <property type="entry name" value="HYPOTHETICAL CYTOSOLIC PROTEIN"/>
    <property type="match status" value="1"/>
</dbReference>
<comment type="similarity">
    <text evidence="1">Belongs to the bactofilin family.</text>
</comment>
<comment type="caution">
    <text evidence="2">The sequence shown here is derived from an EMBL/GenBank/DDBJ whole genome shotgun (WGS) entry which is preliminary data.</text>
</comment>
<reference evidence="2" key="1">
    <citation type="journal article" date="2021" name="PeerJ">
        <title>Extensive microbial diversity within the chicken gut microbiome revealed by metagenomics and culture.</title>
        <authorList>
            <person name="Gilroy R."/>
            <person name="Ravi A."/>
            <person name="Getino M."/>
            <person name="Pursley I."/>
            <person name="Horton D.L."/>
            <person name="Alikhan N.F."/>
            <person name="Baker D."/>
            <person name="Gharbi K."/>
            <person name="Hall N."/>
            <person name="Watson M."/>
            <person name="Adriaenssens E.M."/>
            <person name="Foster-Nyarko E."/>
            <person name="Jarju S."/>
            <person name="Secka A."/>
            <person name="Antonio M."/>
            <person name="Oren A."/>
            <person name="Chaudhuri R.R."/>
            <person name="La Ragione R."/>
            <person name="Hildebrand F."/>
            <person name="Pallen M.J."/>
        </authorList>
    </citation>
    <scope>NUCLEOTIDE SEQUENCE</scope>
    <source>
        <strain evidence="2">CHK186-16707</strain>
    </source>
</reference>
<sequence>MSKDEVNAYMGARTAYQGKLTFQGAVHVDGMFSGEISSDGVLRAGKDSVIEGSLDVGELELSGSFTGEVRAKRRVLVHRGGVLNGTIISPVLVVEEGAVLEGAIHMREPVGGDMPLPGGAEALPEGE</sequence>
<dbReference type="EMBL" id="DXAN01000020">
    <property type="protein sequence ID" value="HJA08718.1"/>
    <property type="molecule type" value="Genomic_DNA"/>
</dbReference>
<dbReference type="InterPro" id="IPR007607">
    <property type="entry name" value="BacA/B"/>
</dbReference>
<gene>
    <name evidence="2" type="ORF">H9962_05975</name>
</gene>
<reference evidence="2" key="2">
    <citation type="submission" date="2021-04" db="EMBL/GenBank/DDBJ databases">
        <authorList>
            <person name="Gilroy R."/>
        </authorList>
    </citation>
    <scope>NUCLEOTIDE SEQUENCE</scope>
    <source>
        <strain evidence="2">CHK186-16707</strain>
    </source>
</reference>